<dbReference type="PANTHER" id="PTHR37526:SF1">
    <property type="entry name" value="PROTEIN TUSB"/>
    <property type="match status" value="1"/>
</dbReference>
<organism evidence="1 2">
    <name type="scientific">Pasteurella oralis</name>
    <dbReference type="NCBI Taxonomy" id="1071947"/>
    <lineage>
        <taxon>Bacteria</taxon>
        <taxon>Pseudomonadati</taxon>
        <taxon>Pseudomonadota</taxon>
        <taxon>Gammaproteobacteria</taxon>
        <taxon>Pasteurellales</taxon>
        <taxon>Pasteurellaceae</taxon>
        <taxon>Pasteurella</taxon>
    </lineage>
</organism>
<keyword evidence="2" id="KW-1185">Reference proteome</keyword>
<accession>A0ABW4NVA4</accession>
<dbReference type="SUPFAM" id="SSF75169">
    <property type="entry name" value="DsrEFH-like"/>
    <property type="match status" value="1"/>
</dbReference>
<reference evidence="2" key="1">
    <citation type="journal article" date="2019" name="Int. J. Syst. Evol. Microbiol.">
        <title>The Global Catalogue of Microorganisms (GCM) 10K type strain sequencing project: providing services to taxonomists for standard genome sequencing and annotation.</title>
        <authorList>
            <consortium name="The Broad Institute Genomics Platform"/>
            <consortium name="The Broad Institute Genome Sequencing Center for Infectious Disease"/>
            <person name="Wu L."/>
            <person name="Ma J."/>
        </authorList>
    </citation>
    <scope>NUCLEOTIDE SEQUENCE [LARGE SCALE GENOMIC DNA]</scope>
    <source>
        <strain evidence="2">CCM 7950</strain>
    </source>
</reference>
<dbReference type="EMBL" id="JBHUFP010000025">
    <property type="protein sequence ID" value="MFD1806557.1"/>
    <property type="molecule type" value="Genomic_DNA"/>
</dbReference>
<protein>
    <submittedName>
        <fullName evidence="1">Sulfurtransferase complex subunit TusB</fullName>
    </submittedName>
</protein>
<dbReference type="InterPro" id="IPR007215">
    <property type="entry name" value="Sulphur_relay_TusB/DsrH"/>
</dbReference>
<dbReference type="Pfam" id="PF04077">
    <property type="entry name" value="DsrH"/>
    <property type="match status" value="1"/>
</dbReference>
<evidence type="ECO:0000313" key="2">
    <source>
        <dbReference type="Proteomes" id="UP001597420"/>
    </source>
</evidence>
<name>A0ABW4NVA4_9PAST</name>
<proteinExistence type="predicted"/>
<comment type="caution">
    <text evidence="1">The sequence shown here is derived from an EMBL/GenBank/DDBJ whole genome shotgun (WGS) entry which is preliminary data.</text>
</comment>
<sequence length="95" mass="11097">MLYTFSQASYDVNELERYIQHITEQDAILLWQDGVLLLLKFPLLLQQTSAPCFVLENDIKARHLAPLLTLNNKIKVIDLSQFIQLTEQYFPQFAL</sequence>
<dbReference type="Gene3D" id="3.40.1260.10">
    <property type="entry name" value="DsrEFH-like"/>
    <property type="match status" value="1"/>
</dbReference>
<evidence type="ECO:0000313" key="1">
    <source>
        <dbReference type="EMBL" id="MFD1806557.1"/>
    </source>
</evidence>
<gene>
    <name evidence="1" type="primary">tusB</name>
    <name evidence="1" type="ORF">ACFSAV_09335</name>
</gene>
<dbReference type="NCBIfam" id="TIGR03011">
    <property type="entry name" value="sulf_tusB_dsrH"/>
    <property type="match status" value="1"/>
</dbReference>
<dbReference type="PANTHER" id="PTHR37526">
    <property type="entry name" value="PROTEIN TUSB"/>
    <property type="match status" value="1"/>
</dbReference>
<dbReference type="Proteomes" id="UP001597420">
    <property type="component" value="Unassembled WGS sequence"/>
</dbReference>
<dbReference type="RefSeq" id="WP_101775466.1">
    <property type="nucleotide sequence ID" value="NZ_JBHUFP010000025.1"/>
</dbReference>
<dbReference type="InterPro" id="IPR027396">
    <property type="entry name" value="DsrEFH-like"/>
</dbReference>